<keyword evidence="2" id="KW-1185">Reference proteome</keyword>
<proteinExistence type="predicted"/>
<sequence length="92" mass="10729">MLSLQQSAQLATMKNFLVQCRENGYGNVREGIRANYDVFVDDLLAMDCNNEEDFNRFCGQFRTIMEGIQMFNPNLVIPQLFQWNEFNPNTLP</sequence>
<name>A0A9P1J627_9PELO</name>
<organism evidence="1 2">
    <name type="scientific">Caenorhabditis angaria</name>
    <dbReference type="NCBI Taxonomy" id="860376"/>
    <lineage>
        <taxon>Eukaryota</taxon>
        <taxon>Metazoa</taxon>
        <taxon>Ecdysozoa</taxon>
        <taxon>Nematoda</taxon>
        <taxon>Chromadorea</taxon>
        <taxon>Rhabditida</taxon>
        <taxon>Rhabditina</taxon>
        <taxon>Rhabditomorpha</taxon>
        <taxon>Rhabditoidea</taxon>
        <taxon>Rhabditidae</taxon>
        <taxon>Peloderinae</taxon>
        <taxon>Caenorhabditis</taxon>
    </lineage>
</organism>
<dbReference type="EMBL" id="CANHGI010000006">
    <property type="protein sequence ID" value="CAI5456458.1"/>
    <property type="molecule type" value="Genomic_DNA"/>
</dbReference>
<dbReference type="AlphaFoldDB" id="A0A9P1J627"/>
<evidence type="ECO:0000313" key="2">
    <source>
        <dbReference type="Proteomes" id="UP001152747"/>
    </source>
</evidence>
<protein>
    <submittedName>
        <fullName evidence="1">Uncharacterized protein</fullName>
    </submittedName>
</protein>
<dbReference type="Proteomes" id="UP001152747">
    <property type="component" value="Unassembled WGS sequence"/>
</dbReference>
<evidence type="ECO:0000313" key="1">
    <source>
        <dbReference type="EMBL" id="CAI5456458.1"/>
    </source>
</evidence>
<comment type="caution">
    <text evidence="1">The sequence shown here is derived from an EMBL/GenBank/DDBJ whole genome shotgun (WGS) entry which is preliminary data.</text>
</comment>
<reference evidence="1" key="1">
    <citation type="submission" date="2022-11" db="EMBL/GenBank/DDBJ databases">
        <authorList>
            <person name="Kikuchi T."/>
        </authorList>
    </citation>
    <scope>NUCLEOTIDE SEQUENCE</scope>
    <source>
        <strain evidence="1">PS1010</strain>
    </source>
</reference>
<accession>A0A9P1J627</accession>
<gene>
    <name evidence="1" type="ORF">CAMP_LOCUS19095</name>
</gene>